<reference evidence="4" key="1">
    <citation type="submission" date="2018-04" db="EMBL/GenBank/DDBJ databases">
        <authorList>
            <person name="Liu S."/>
            <person name="Wang Z."/>
            <person name="Li J."/>
        </authorList>
    </citation>
    <scope>NUCLEOTIDE SEQUENCE [LARGE SCALE GENOMIC DNA]</scope>
    <source>
        <strain evidence="4">2189</strain>
    </source>
</reference>
<proteinExistence type="predicted"/>
<keyword evidence="1" id="KW-1133">Transmembrane helix</keyword>
<dbReference type="Proteomes" id="UP000244989">
    <property type="component" value="Unassembled WGS sequence"/>
</dbReference>
<keyword evidence="1" id="KW-0812">Transmembrane</keyword>
<dbReference type="OrthoDB" id="5190396at2"/>
<evidence type="ECO:0000259" key="2">
    <source>
        <dbReference type="Pfam" id="PF10756"/>
    </source>
</evidence>
<evidence type="ECO:0000313" key="4">
    <source>
        <dbReference type="Proteomes" id="UP000244989"/>
    </source>
</evidence>
<feature type="transmembrane region" description="Helical" evidence="1">
    <location>
        <begin position="12"/>
        <end position="30"/>
    </location>
</feature>
<evidence type="ECO:0000256" key="1">
    <source>
        <dbReference type="SAM" id="Phobius"/>
    </source>
</evidence>
<dbReference type="Pfam" id="PF10756">
    <property type="entry name" value="bPH_6"/>
    <property type="match status" value="1"/>
</dbReference>
<dbReference type="InterPro" id="IPR019692">
    <property type="entry name" value="CFP-6_PH"/>
</dbReference>
<feature type="transmembrane region" description="Helical" evidence="1">
    <location>
        <begin position="36"/>
        <end position="52"/>
    </location>
</feature>
<dbReference type="AlphaFoldDB" id="A0A2U1T9E9"/>
<dbReference type="EMBL" id="QEEZ01000002">
    <property type="protein sequence ID" value="PWC02565.1"/>
    <property type="molecule type" value="Genomic_DNA"/>
</dbReference>
<keyword evidence="4" id="KW-1185">Reference proteome</keyword>
<dbReference type="RefSeq" id="WP_108431676.1">
    <property type="nucleotide sequence ID" value="NZ_CP026947.1"/>
</dbReference>
<protein>
    <submittedName>
        <fullName evidence="3">PH domain-containing protein</fullName>
    </submittedName>
</protein>
<organism evidence="3 4">
    <name type="scientific">Corynebacterium yudongzhengii</name>
    <dbReference type="NCBI Taxonomy" id="2080740"/>
    <lineage>
        <taxon>Bacteria</taxon>
        <taxon>Bacillati</taxon>
        <taxon>Actinomycetota</taxon>
        <taxon>Actinomycetes</taxon>
        <taxon>Mycobacteriales</taxon>
        <taxon>Corynebacteriaceae</taxon>
        <taxon>Corynebacterium</taxon>
    </lineage>
</organism>
<name>A0A2U1T9E9_9CORY</name>
<gene>
    <name evidence="3" type="ORF">DF222_01065</name>
</gene>
<feature type="domain" description="Low molecular weight protein antigen 6 PH" evidence="2">
    <location>
        <begin position="53"/>
        <end position="124"/>
    </location>
</feature>
<sequence>MSPAEPLHFRPDRGNVLAGIFIAAIFFIIVGWAPQYLFWILLFPLVFIFWVLRSATIVDDNGITIRYAFKGNKQFAWEEINGVGFKGSRSLVQTTAGEEHPLPGVTFNSLPKLAEASRGRIPDAITAAQEDADGKMEVVDRDGHRVLMTQEEYQAHLQQQKRDNPGTSH</sequence>
<keyword evidence="1" id="KW-0472">Membrane</keyword>
<accession>A0A2U1T9E9</accession>
<dbReference type="KEGG" id="cyz:C3B44_06595"/>
<evidence type="ECO:0000313" key="3">
    <source>
        <dbReference type="EMBL" id="PWC02565.1"/>
    </source>
</evidence>
<comment type="caution">
    <text evidence="3">The sequence shown here is derived from an EMBL/GenBank/DDBJ whole genome shotgun (WGS) entry which is preliminary data.</text>
</comment>